<feature type="transmembrane region" description="Helical" evidence="8">
    <location>
        <begin position="64"/>
        <end position="82"/>
    </location>
</feature>
<dbReference type="OrthoDB" id="415590at2759"/>
<evidence type="ECO:0000256" key="2">
    <source>
        <dbReference type="ARBA" id="ARBA00010992"/>
    </source>
</evidence>
<evidence type="ECO:0000256" key="5">
    <source>
        <dbReference type="ARBA" id="ARBA00022989"/>
    </source>
</evidence>
<feature type="region of interest" description="Disordered" evidence="7">
    <location>
        <begin position="661"/>
        <end position="720"/>
    </location>
</feature>
<dbReference type="InterPro" id="IPR050360">
    <property type="entry name" value="MFS_Sugar_Transporters"/>
</dbReference>
<reference evidence="10 11" key="1">
    <citation type="submission" date="2018-02" db="EMBL/GenBank/DDBJ databases">
        <title>The genomes of Aspergillus section Nigri reveals drivers in fungal speciation.</title>
        <authorList>
            <consortium name="DOE Joint Genome Institute"/>
            <person name="Vesth T.C."/>
            <person name="Nybo J."/>
            <person name="Theobald S."/>
            <person name="Brandl J."/>
            <person name="Frisvad J.C."/>
            <person name="Nielsen K.F."/>
            <person name="Lyhne E.K."/>
            <person name="Kogle M.E."/>
            <person name="Kuo A."/>
            <person name="Riley R."/>
            <person name="Clum A."/>
            <person name="Nolan M."/>
            <person name="Lipzen A."/>
            <person name="Salamov A."/>
            <person name="Henrissat B."/>
            <person name="Wiebenga A."/>
            <person name="De vries R.P."/>
            <person name="Grigoriev I.V."/>
            <person name="Mortensen U.H."/>
            <person name="Andersen M.R."/>
            <person name="Baker S.E."/>
        </authorList>
    </citation>
    <scope>NUCLEOTIDE SEQUENCE [LARGE SCALE GENOMIC DNA]</scope>
    <source>
        <strain evidence="10 11">CBS 101889</strain>
    </source>
</reference>
<dbReference type="Proteomes" id="UP000248961">
    <property type="component" value="Unassembled WGS sequence"/>
</dbReference>
<dbReference type="InterPro" id="IPR036259">
    <property type="entry name" value="MFS_trans_sf"/>
</dbReference>
<dbReference type="PANTHER" id="PTHR48022:SF28">
    <property type="entry name" value="MAJOR FACILITATOR SUPERFAMILY (MFS) PROFILE DOMAIN-CONTAINING PROTEIN-RELATED"/>
    <property type="match status" value="1"/>
</dbReference>
<dbReference type="CDD" id="cd12148">
    <property type="entry name" value="fungal_TF_MHR"/>
    <property type="match status" value="1"/>
</dbReference>
<dbReference type="CDD" id="cd17356">
    <property type="entry name" value="MFS_HXT"/>
    <property type="match status" value="1"/>
</dbReference>
<feature type="transmembrane region" description="Helical" evidence="8">
    <location>
        <begin position="420"/>
        <end position="438"/>
    </location>
</feature>
<feature type="transmembrane region" description="Helical" evidence="8">
    <location>
        <begin position="89"/>
        <end position="111"/>
    </location>
</feature>
<dbReference type="Gene3D" id="1.20.1250.20">
    <property type="entry name" value="MFS general substrate transporter like domains"/>
    <property type="match status" value="1"/>
</dbReference>
<keyword evidence="4 8" id="KW-0812">Transmembrane</keyword>
<evidence type="ECO:0000313" key="11">
    <source>
        <dbReference type="Proteomes" id="UP000248961"/>
    </source>
</evidence>
<evidence type="ECO:0000256" key="6">
    <source>
        <dbReference type="ARBA" id="ARBA00023136"/>
    </source>
</evidence>
<comment type="similarity">
    <text evidence="2">Belongs to the major facilitator superfamily. Sugar transporter (TC 2.A.1.1) family.</text>
</comment>
<dbReference type="RefSeq" id="XP_025550240.1">
    <property type="nucleotide sequence ID" value="XM_025700656.1"/>
</dbReference>
<dbReference type="GO" id="GO:0016020">
    <property type="term" value="C:membrane"/>
    <property type="evidence" value="ECO:0007669"/>
    <property type="project" value="UniProtKB-SubCell"/>
</dbReference>
<dbReference type="NCBIfam" id="TIGR00879">
    <property type="entry name" value="SP"/>
    <property type="match status" value="1"/>
</dbReference>
<feature type="transmembrane region" description="Helical" evidence="8">
    <location>
        <begin position="179"/>
        <end position="200"/>
    </location>
</feature>
<dbReference type="GO" id="GO:0005351">
    <property type="term" value="F:carbohydrate:proton symporter activity"/>
    <property type="evidence" value="ECO:0007669"/>
    <property type="project" value="TreeGrafter"/>
</dbReference>
<dbReference type="EMBL" id="KZ824291">
    <property type="protein sequence ID" value="RAL11086.1"/>
    <property type="molecule type" value="Genomic_DNA"/>
</dbReference>
<evidence type="ECO:0000256" key="8">
    <source>
        <dbReference type="SAM" id="Phobius"/>
    </source>
</evidence>
<dbReference type="STRING" id="1450537.A0A395HU65"/>
<keyword evidence="3" id="KW-0813">Transport</keyword>
<dbReference type="GeneID" id="37204945"/>
<name>A0A395HU65_ASPHC</name>
<feature type="transmembrane region" description="Helical" evidence="8">
    <location>
        <begin position="350"/>
        <end position="377"/>
    </location>
</feature>
<accession>A0A395HU65</accession>
<dbReference type="InterPro" id="IPR003663">
    <property type="entry name" value="Sugar/inositol_transpt"/>
</dbReference>
<sequence>MTILTGKPLSLAITATAGSGFLLFGYDQGVMSGLLTGNAFTRTFPEIDTTSTGHGSSSLQGTVVAIYEIGCFLGALVALFAGEKIGRRMCIVAGSIILSIGAAIQCSAYGIPQLIVGRIVAGIGNGLNTSTIPVWHSELSKASSRGKGLAIELTINIFGVMTAYWVDYGMSYVDNEAQFRFPIALQILFAVVTLFGILLLPESPRWANADQISETDTVVTVEVAEISRATAEEQAASQEGSFGMIFSNGPQKFFYRTLLGMGGQFMQQMSGVNLITYYNTVIFENSVGMSHNLALLMAGFNGVAYFVSTFVPVWTIDRLGRRKLMLFAAAGQCGCMAILAGTVYDGGHAAGIVATIMLFLFNFFFAVGLLAIPWLLPAEYAPLAIRSKAAAMATATNWIFTFLVVEITPVSIDNIGYRTYIYFAVFNFCFLPLIYFFYPETRKLSLEQVDLLFTGEKVRLHWHPSMGAAGSVIVEERDLGTTRVGTHIPNRQLQSGEIHPGFFSVPHAGGGYLFQFRKFSLLKSSIPRSVRFSGHFSIIPPSYPPDFCFFLSKMTEESESDLCHNMRTTPDASRLPPRKRTRTGCLNCSHRRRKSRIVELTVLGDEAKPICTGCKRRGDTCEWRRLGSFREANLKVLEPEHPSMNQTTSRASRQSRFKILSVVPARSAKRNSLKQSRQGVERASSPLQSENDKNNGTDEARPVLSSPLQGTQNNLPHLSPRCAERLSPLSHQSFQHPGGLDLLASALEGEHAVHRSPDAPSYQPYMHSSPEFVVDELAAPRNLSGNAGQLPHSASDVYQTIPSPIFDHSVFSDTVSFTNDVFVPGSAYEALHTTLRNRQLWTARPDMPSRGSSPEVVPEHDSTLPLGRVGTESHGTSHSRTGREFDLLPERETVLWQNYLNEICLWLDMFDNHRHFASTFPQMAKSAPHLRYSILALSARQMERKQNKKSQSESLSLYQEAIHLLLPELESKSTPVIASCVILRVLEMLSCNPKEWRRHLDGCAYLIQAAEINGFSGKEEQALFWCFARMDVCGCLISEEETIIPIHHWIPRDMTPAEAAQLFLASNVYAFDTYANYTVFLCAQTLGVLVGSARLPTYYHGVLEDGHSYVDRWQQLLHDVEQWYQCRPSQMKPIFSVSTTTAGSGNEKPFPTVLYGNGAAISGNQLYHACALLLLQGKPKTLPLQRRRTICAISASNTHHGCWTNALQPLWLAGKVMSHHSEHAAIIQTLTRIEKETGWATSWRAEDLREFWGDDEEAEEMEENMRVDMERDTNLQTPPSIRGSIHSHSTS</sequence>
<dbReference type="VEuPathDB" id="FungiDB:BO97DRAFT_478920"/>
<feature type="transmembrane region" description="Helical" evidence="8">
    <location>
        <begin position="389"/>
        <end position="408"/>
    </location>
</feature>
<organism evidence="10 11">
    <name type="scientific">Aspergillus homomorphus (strain CBS 101889)</name>
    <dbReference type="NCBI Taxonomy" id="1450537"/>
    <lineage>
        <taxon>Eukaryota</taxon>
        <taxon>Fungi</taxon>
        <taxon>Dikarya</taxon>
        <taxon>Ascomycota</taxon>
        <taxon>Pezizomycotina</taxon>
        <taxon>Eurotiomycetes</taxon>
        <taxon>Eurotiomycetidae</taxon>
        <taxon>Eurotiales</taxon>
        <taxon>Aspergillaceae</taxon>
        <taxon>Aspergillus</taxon>
        <taxon>Aspergillus subgen. Circumdati</taxon>
    </lineage>
</organism>
<feature type="compositionally biased region" description="Polar residues" evidence="7">
    <location>
        <begin position="706"/>
        <end position="716"/>
    </location>
</feature>
<keyword evidence="6 8" id="KW-0472">Membrane</keyword>
<dbReference type="PANTHER" id="PTHR48022">
    <property type="entry name" value="PLASTIDIC GLUCOSE TRANSPORTER 4"/>
    <property type="match status" value="1"/>
</dbReference>
<dbReference type="InterPro" id="IPR005828">
    <property type="entry name" value="MFS_sugar_transport-like"/>
</dbReference>
<feature type="transmembrane region" description="Helical" evidence="8">
    <location>
        <begin position="149"/>
        <end position="167"/>
    </location>
</feature>
<comment type="subcellular location">
    <subcellularLocation>
        <location evidence="1">Membrane</location>
        <topology evidence="1">Multi-pass membrane protein</topology>
    </subcellularLocation>
</comment>
<dbReference type="InterPro" id="IPR020846">
    <property type="entry name" value="MFS_dom"/>
</dbReference>
<feature type="transmembrane region" description="Helical" evidence="8">
    <location>
        <begin position="9"/>
        <end position="26"/>
    </location>
</feature>
<evidence type="ECO:0000256" key="7">
    <source>
        <dbReference type="SAM" id="MobiDB-lite"/>
    </source>
</evidence>
<feature type="region of interest" description="Disordered" evidence="7">
    <location>
        <begin position="844"/>
        <end position="881"/>
    </location>
</feature>
<dbReference type="Pfam" id="PF11951">
    <property type="entry name" value="Fungal_trans_2"/>
    <property type="match status" value="1"/>
</dbReference>
<dbReference type="PRINTS" id="PR00171">
    <property type="entry name" value="SUGRTRNSPORT"/>
</dbReference>
<evidence type="ECO:0000256" key="4">
    <source>
        <dbReference type="ARBA" id="ARBA00022692"/>
    </source>
</evidence>
<proteinExistence type="inferred from homology"/>
<feature type="compositionally biased region" description="Basic and acidic residues" evidence="7">
    <location>
        <begin position="690"/>
        <end position="701"/>
    </location>
</feature>
<dbReference type="PROSITE" id="PS50850">
    <property type="entry name" value="MFS"/>
    <property type="match status" value="1"/>
</dbReference>
<feature type="domain" description="Major facilitator superfamily (MFS) profile" evidence="9">
    <location>
        <begin position="13"/>
        <end position="442"/>
    </location>
</feature>
<feature type="transmembrane region" description="Helical" evidence="8">
    <location>
        <begin position="293"/>
        <end position="314"/>
    </location>
</feature>
<gene>
    <name evidence="10" type="ORF">BO97DRAFT_478920</name>
</gene>
<dbReference type="InterPro" id="IPR021858">
    <property type="entry name" value="Fun_TF"/>
</dbReference>
<keyword evidence="11" id="KW-1185">Reference proteome</keyword>
<evidence type="ECO:0000256" key="1">
    <source>
        <dbReference type="ARBA" id="ARBA00004141"/>
    </source>
</evidence>
<dbReference type="SUPFAM" id="SSF103473">
    <property type="entry name" value="MFS general substrate transporter"/>
    <property type="match status" value="1"/>
</dbReference>
<keyword evidence="5 8" id="KW-1133">Transmembrane helix</keyword>
<evidence type="ECO:0000259" key="9">
    <source>
        <dbReference type="PROSITE" id="PS50850"/>
    </source>
</evidence>
<protein>
    <recommendedName>
        <fullName evidence="9">Major facilitator superfamily (MFS) profile domain-containing protein</fullName>
    </recommendedName>
</protein>
<feature type="transmembrane region" description="Helical" evidence="8">
    <location>
        <begin position="326"/>
        <end position="344"/>
    </location>
</feature>
<evidence type="ECO:0000256" key="3">
    <source>
        <dbReference type="ARBA" id="ARBA00022448"/>
    </source>
</evidence>
<dbReference type="Pfam" id="PF00083">
    <property type="entry name" value="Sugar_tr"/>
    <property type="match status" value="1"/>
</dbReference>
<feature type="region of interest" description="Disordered" evidence="7">
    <location>
        <begin position="1269"/>
        <end position="1291"/>
    </location>
</feature>
<evidence type="ECO:0000313" key="10">
    <source>
        <dbReference type="EMBL" id="RAL11086.1"/>
    </source>
</evidence>
<dbReference type="FunFam" id="1.20.1250.20:FF:000061">
    <property type="entry name" value="MFS sugar transporter"/>
    <property type="match status" value="1"/>
</dbReference>